<dbReference type="GO" id="GO:0008168">
    <property type="term" value="F:methyltransferase activity"/>
    <property type="evidence" value="ECO:0007669"/>
    <property type="project" value="UniProtKB-KW"/>
</dbReference>
<dbReference type="Proteomes" id="UP000724148">
    <property type="component" value="Unassembled WGS sequence"/>
</dbReference>
<protein>
    <submittedName>
        <fullName evidence="3">Class I SAM-dependent methyltransferase</fullName>
    </submittedName>
</protein>
<evidence type="ECO:0000259" key="2">
    <source>
        <dbReference type="Pfam" id="PF08484"/>
    </source>
</evidence>
<keyword evidence="3" id="KW-0489">Methyltransferase</keyword>
<feature type="domain" description="C-methyltransferase" evidence="2">
    <location>
        <begin position="255"/>
        <end position="409"/>
    </location>
</feature>
<feature type="domain" description="Methyltransferase putative zinc binding" evidence="1">
    <location>
        <begin position="13"/>
        <end position="74"/>
    </location>
</feature>
<organism evidence="3 4">
    <name type="scientific">Candidatus Sungiibacteriota bacterium</name>
    <dbReference type="NCBI Taxonomy" id="2750080"/>
    <lineage>
        <taxon>Bacteria</taxon>
        <taxon>Candidatus Sungiibacteriota</taxon>
    </lineage>
</organism>
<dbReference type="InterPro" id="IPR013691">
    <property type="entry name" value="MeTrfase_14"/>
</dbReference>
<sequence length="415" mass="46514">MSVRNYTGFVKRCQICNNPELTEILSLGHQPIVQHYLTKQELFSPESAYPLTLVQCGRCGLVQLNYIIEPSKVFPADYPYRTGMTNMLIKNFQELAETTARLGFLKKGDLIVDIGSNDGTLLQAFKEKGMRVLGVEPTNAAKVANARGIKTLQQFFSANSVKTILKKYGPARIITATNVFAHINDAASLVKNIKALMDDESVFISESQYLMDIIEKLEFDTIYHEHLRIYSLKPIRHLFEMYNLSLVDAERISAAGGSIRVYARKGKYPMSTRVKKLMAAEKKAGLHDEKTLMLFAQKTYRAKNDLLALLLKCKKSGGRIVGLTSSARSNTLLGFSHIDNTLLDYLCEKKGSPKIGLYTPGTHIPVVDEAVLFKEQPEYALVLSWHIGEELIKIMRSRGYKGKFILPLPVAKVVS</sequence>
<evidence type="ECO:0000313" key="4">
    <source>
        <dbReference type="Proteomes" id="UP000724148"/>
    </source>
</evidence>
<dbReference type="InterPro" id="IPR029063">
    <property type="entry name" value="SAM-dependent_MTases_sf"/>
</dbReference>
<proteinExistence type="predicted"/>
<dbReference type="InterPro" id="IPR013630">
    <property type="entry name" value="Methyltransf_Zn-bd_dom_put"/>
</dbReference>
<evidence type="ECO:0000313" key="3">
    <source>
        <dbReference type="EMBL" id="MBI2096558.1"/>
    </source>
</evidence>
<dbReference type="Gene3D" id="3.40.50.720">
    <property type="entry name" value="NAD(P)-binding Rossmann-like Domain"/>
    <property type="match status" value="1"/>
</dbReference>
<gene>
    <name evidence="3" type="ORF">HYT40_00120</name>
</gene>
<dbReference type="GO" id="GO:0032259">
    <property type="term" value="P:methylation"/>
    <property type="evidence" value="ECO:0007669"/>
    <property type="project" value="UniProtKB-KW"/>
</dbReference>
<dbReference type="Pfam" id="PF08421">
    <property type="entry name" value="Methyltransf_13"/>
    <property type="match status" value="1"/>
</dbReference>
<dbReference type="Gene3D" id="6.20.50.110">
    <property type="entry name" value="Methyltransferase, zinc-binding domain"/>
    <property type="match status" value="1"/>
</dbReference>
<dbReference type="Gene3D" id="3.40.50.150">
    <property type="entry name" value="Vaccinia Virus protein VP39"/>
    <property type="match status" value="1"/>
</dbReference>
<dbReference type="PANTHER" id="PTHR43861">
    <property type="entry name" value="TRANS-ACONITATE 2-METHYLTRANSFERASE-RELATED"/>
    <property type="match status" value="1"/>
</dbReference>
<dbReference type="AlphaFoldDB" id="A0A931SAS4"/>
<dbReference type="Pfam" id="PF08484">
    <property type="entry name" value="Methyltransf_14"/>
    <property type="match status" value="1"/>
</dbReference>
<dbReference type="Pfam" id="PF13489">
    <property type="entry name" value="Methyltransf_23"/>
    <property type="match status" value="1"/>
</dbReference>
<reference evidence="3" key="1">
    <citation type="submission" date="2020-07" db="EMBL/GenBank/DDBJ databases">
        <title>Huge and variable diversity of episymbiotic CPR bacteria and DPANN archaea in groundwater ecosystems.</title>
        <authorList>
            <person name="He C.Y."/>
            <person name="Keren R."/>
            <person name="Whittaker M."/>
            <person name="Farag I.F."/>
            <person name="Doudna J."/>
            <person name="Cate J.H.D."/>
            <person name="Banfield J.F."/>
        </authorList>
    </citation>
    <scope>NUCLEOTIDE SEQUENCE</scope>
    <source>
        <strain evidence="3">NC_groundwater_193_Ag_S-0.1um_51_7</strain>
    </source>
</reference>
<dbReference type="SUPFAM" id="SSF53335">
    <property type="entry name" value="S-adenosyl-L-methionine-dependent methyltransferases"/>
    <property type="match status" value="1"/>
</dbReference>
<dbReference type="InterPro" id="IPR038576">
    <property type="entry name" value="Methyltransf_Zn-bd_dom_put_sf"/>
</dbReference>
<dbReference type="PANTHER" id="PTHR43861:SF5">
    <property type="entry name" value="BLL5978 PROTEIN"/>
    <property type="match status" value="1"/>
</dbReference>
<name>A0A931SAS4_9BACT</name>
<accession>A0A931SAS4</accession>
<keyword evidence="3" id="KW-0808">Transferase</keyword>
<evidence type="ECO:0000259" key="1">
    <source>
        <dbReference type="Pfam" id="PF08421"/>
    </source>
</evidence>
<dbReference type="Gene3D" id="6.10.250.3100">
    <property type="match status" value="1"/>
</dbReference>
<dbReference type="EMBL" id="JACOZA010000002">
    <property type="protein sequence ID" value="MBI2096558.1"/>
    <property type="molecule type" value="Genomic_DNA"/>
</dbReference>
<comment type="caution">
    <text evidence="3">The sequence shown here is derived from an EMBL/GenBank/DDBJ whole genome shotgun (WGS) entry which is preliminary data.</text>
</comment>